<evidence type="ECO:0000256" key="11">
    <source>
        <dbReference type="RuleBase" id="RU004423"/>
    </source>
</evidence>
<evidence type="ECO:0000256" key="1">
    <source>
        <dbReference type="ARBA" id="ARBA00004141"/>
    </source>
</evidence>
<dbReference type="InterPro" id="IPR007960">
    <property type="entry name" value="TAS2R"/>
</dbReference>
<dbReference type="EMBL" id="WNYA01001927">
    <property type="protein sequence ID" value="KAG8544862.1"/>
    <property type="molecule type" value="Genomic_DNA"/>
</dbReference>
<evidence type="ECO:0000256" key="10">
    <source>
        <dbReference type="ARBA" id="ARBA00023224"/>
    </source>
</evidence>
<dbReference type="SUPFAM" id="SSF81321">
    <property type="entry name" value="Family A G protein-coupled receptor-like"/>
    <property type="match status" value="1"/>
</dbReference>
<evidence type="ECO:0000256" key="4">
    <source>
        <dbReference type="ARBA" id="ARBA00022606"/>
    </source>
</evidence>
<keyword evidence="6 13" id="KW-1133">Transmembrane helix</keyword>
<evidence type="ECO:0000256" key="7">
    <source>
        <dbReference type="ARBA" id="ARBA00023040"/>
    </source>
</evidence>
<feature type="transmembrane region" description="Helical" evidence="13">
    <location>
        <begin position="156"/>
        <end position="182"/>
    </location>
</feature>
<evidence type="ECO:0000256" key="13">
    <source>
        <dbReference type="SAM" id="Phobius"/>
    </source>
</evidence>
<keyword evidence="7 12" id="KW-0297">G-protein coupled receptor</keyword>
<sequence>CITFLLLTPTNMFISIVILLNWIKDKKLPLVDQLIASISVCNIAEEVMKSIKFLNIIYNSSKISMIYFSLCSMVMSCNVWFSTFLCVYFCLKIVNVKNTLYICLQRNFQKIFPWLFVSAILGSVLVSLPFILRITEENISTPKLNSTFLDFQEMGVLSFIILFWTAMLIFSISALIFVISLFKHMNQVQQNLGGFRSPNMKVHVQALITVILFLITNITISIVLTINLTLRGYTWNYMIMPFYSTSKLAGCWSLIKGNRNLDETLKNIFRKLHCTKTSN</sequence>
<organism evidence="14 15">
    <name type="scientific">Engystomops pustulosus</name>
    <name type="common">Tungara frog</name>
    <name type="synonym">Physalaemus pustulosus</name>
    <dbReference type="NCBI Taxonomy" id="76066"/>
    <lineage>
        <taxon>Eukaryota</taxon>
        <taxon>Metazoa</taxon>
        <taxon>Chordata</taxon>
        <taxon>Craniata</taxon>
        <taxon>Vertebrata</taxon>
        <taxon>Euteleostomi</taxon>
        <taxon>Amphibia</taxon>
        <taxon>Batrachia</taxon>
        <taxon>Anura</taxon>
        <taxon>Neobatrachia</taxon>
        <taxon>Hyloidea</taxon>
        <taxon>Leptodactylidae</taxon>
        <taxon>Leiuperinae</taxon>
        <taxon>Engystomops</taxon>
    </lineage>
</organism>
<feature type="transmembrane region" description="Helical" evidence="13">
    <location>
        <begin position="66"/>
        <end position="91"/>
    </location>
</feature>
<keyword evidence="8 12" id="KW-0472">Membrane</keyword>
<evidence type="ECO:0000313" key="15">
    <source>
        <dbReference type="Proteomes" id="UP000824782"/>
    </source>
</evidence>
<accession>A0AAV6ZBX0</accession>
<dbReference type="GO" id="GO:0004930">
    <property type="term" value="F:G protein-coupled receptor activity"/>
    <property type="evidence" value="ECO:0007669"/>
    <property type="project" value="UniProtKB-KW"/>
</dbReference>
<gene>
    <name evidence="14" type="ORF">GDO81_021701</name>
</gene>
<feature type="transmembrane region" description="Helical" evidence="13">
    <location>
        <begin position="6"/>
        <end position="23"/>
    </location>
</feature>
<comment type="similarity">
    <text evidence="2 11">Belongs to the G-protein coupled receptor T2R family.</text>
</comment>
<keyword evidence="3 12" id="KW-0919">Taste</keyword>
<keyword evidence="10 12" id="KW-0807">Transducer</keyword>
<proteinExistence type="inferred from homology"/>
<keyword evidence="9 12" id="KW-0675">Receptor</keyword>
<comment type="caution">
    <text evidence="14">The sequence shown here is derived from an EMBL/GenBank/DDBJ whole genome shotgun (WGS) entry which is preliminary data.</text>
</comment>
<feature type="transmembrane region" description="Helical" evidence="13">
    <location>
        <begin position="111"/>
        <end position="135"/>
    </location>
</feature>
<evidence type="ECO:0000256" key="8">
    <source>
        <dbReference type="ARBA" id="ARBA00023136"/>
    </source>
</evidence>
<feature type="transmembrane region" description="Helical" evidence="13">
    <location>
        <begin position="202"/>
        <end position="230"/>
    </location>
</feature>
<keyword evidence="15" id="KW-1185">Reference proteome</keyword>
<dbReference type="Pfam" id="PF05296">
    <property type="entry name" value="TAS2R"/>
    <property type="match status" value="1"/>
</dbReference>
<reference evidence="14" key="1">
    <citation type="thesis" date="2020" institute="ProQuest LLC" country="789 East Eisenhower Parkway, Ann Arbor, MI, USA">
        <title>Comparative Genomics and Chromosome Evolution.</title>
        <authorList>
            <person name="Mudd A.B."/>
        </authorList>
    </citation>
    <scope>NUCLEOTIDE SEQUENCE</scope>
    <source>
        <strain evidence="14">237g6f4</strain>
        <tissue evidence="14">Blood</tissue>
    </source>
</reference>
<dbReference type="GO" id="GO:0033038">
    <property type="term" value="F:bitter taste receptor activity"/>
    <property type="evidence" value="ECO:0007669"/>
    <property type="project" value="InterPro"/>
</dbReference>
<evidence type="ECO:0000256" key="5">
    <source>
        <dbReference type="ARBA" id="ARBA00022692"/>
    </source>
</evidence>
<dbReference type="Proteomes" id="UP000824782">
    <property type="component" value="Unassembled WGS sequence"/>
</dbReference>
<evidence type="ECO:0000256" key="3">
    <source>
        <dbReference type="ARBA" id="ARBA00022480"/>
    </source>
</evidence>
<keyword evidence="4 12" id="KW-0716">Sensory transduction</keyword>
<dbReference type="PANTHER" id="PTHR11394:SF155">
    <property type="entry name" value="TASTE RECEPTOR TYPE 2"/>
    <property type="match status" value="1"/>
</dbReference>
<protein>
    <recommendedName>
        <fullName evidence="12">Taste receptor type 2</fullName>
    </recommendedName>
</protein>
<feature type="non-terminal residue" evidence="14">
    <location>
        <position position="1"/>
    </location>
</feature>
<comment type="subcellular location">
    <subcellularLocation>
        <location evidence="1 12">Membrane</location>
        <topology evidence="1 12">Multi-pass membrane protein</topology>
    </subcellularLocation>
</comment>
<keyword evidence="5 12" id="KW-0812">Transmembrane</keyword>
<dbReference type="PANTHER" id="PTHR11394">
    <property type="entry name" value="TASTE RECEPTOR TYPE 2"/>
    <property type="match status" value="1"/>
</dbReference>
<name>A0AAV6ZBX0_ENGPU</name>
<dbReference type="AlphaFoldDB" id="A0AAV6ZBX0"/>
<evidence type="ECO:0000256" key="2">
    <source>
        <dbReference type="ARBA" id="ARBA00007376"/>
    </source>
</evidence>
<evidence type="ECO:0000256" key="6">
    <source>
        <dbReference type="ARBA" id="ARBA00022989"/>
    </source>
</evidence>
<dbReference type="GO" id="GO:0016020">
    <property type="term" value="C:membrane"/>
    <property type="evidence" value="ECO:0007669"/>
    <property type="project" value="UniProtKB-SubCell"/>
</dbReference>
<evidence type="ECO:0000313" key="14">
    <source>
        <dbReference type="EMBL" id="KAG8544862.1"/>
    </source>
</evidence>
<evidence type="ECO:0000256" key="12">
    <source>
        <dbReference type="RuleBase" id="RU004424"/>
    </source>
</evidence>
<evidence type="ECO:0000256" key="9">
    <source>
        <dbReference type="ARBA" id="ARBA00023170"/>
    </source>
</evidence>